<organism evidence="1 2">
    <name type="scientific">Populus alba</name>
    <name type="common">White poplar</name>
    <dbReference type="NCBI Taxonomy" id="43335"/>
    <lineage>
        <taxon>Eukaryota</taxon>
        <taxon>Viridiplantae</taxon>
        <taxon>Streptophyta</taxon>
        <taxon>Embryophyta</taxon>
        <taxon>Tracheophyta</taxon>
        <taxon>Spermatophyta</taxon>
        <taxon>Magnoliopsida</taxon>
        <taxon>eudicotyledons</taxon>
        <taxon>Gunneridae</taxon>
        <taxon>Pentapetalae</taxon>
        <taxon>rosids</taxon>
        <taxon>fabids</taxon>
        <taxon>Malpighiales</taxon>
        <taxon>Salicaceae</taxon>
        <taxon>Saliceae</taxon>
        <taxon>Populus</taxon>
    </lineage>
</organism>
<gene>
    <name evidence="1" type="ORF">D5086_005419</name>
</gene>
<comment type="caution">
    <text evidence="1">The sequence shown here is derived from an EMBL/GenBank/DDBJ whole genome shotgun (WGS) entry which is preliminary data.</text>
</comment>
<keyword evidence="2" id="KW-1185">Reference proteome</keyword>
<dbReference type="Proteomes" id="UP000309997">
    <property type="component" value="Unassembled WGS sequence"/>
</dbReference>
<name>A0ACC4CT98_POPAL</name>
<evidence type="ECO:0000313" key="1">
    <source>
        <dbReference type="EMBL" id="KAL3604560.1"/>
    </source>
</evidence>
<evidence type="ECO:0000313" key="2">
    <source>
        <dbReference type="Proteomes" id="UP000309997"/>
    </source>
</evidence>
<accession>A0ACC4CT98</accession>
<reference evidence="1 2" key="1">
    <citation type="journal article" date="2024" name="Plant Biotechnol. J.">
        <title>Genome and CRISPR/Cas9 system of a widespread forest tree (Populus alba) in the world.</title>
        <authorList>
            <person name="Liu Y.J."/>
            <person name="Jiang P.F."/>
            <person name="Han X.M."/>
            <person name="Li X.Y."/>
            <person name="Wang H.M."/>
            <person name="Wang Y.J."/>
            <person name="Wang X.X."/>
            <person name="Zeng Q.Y."/>
        </authorList>
    </citation>
    <scope>NUCLEOTIDE SEQUENCE [LARGE SCALE GENOMIC DNA]</scope>
    <source>
        <strain evidence="2">cv. PAL-ZL1</strain>
    </source>
</reference>
<protein>
    <submittedName>
        <fullName evidence="1">Uncharacterized protein</fullName>
    </submittedName>
</protein>
<dbReference type="EMBL" id="RCHU02000002">
    <property type="protein sequence ID" value="KAL3604560.1"/>
    <property type="molecule type" value="Genomic_DNA"/>
</dbReference>
<sequence length="164" mass="18922">MIKNSNCKKENNDTNTIPETISCTGRIEAGRIITNPFCFEKAKCQISELEIILGRVMRFWQGGMACSSGRSNLVARKIQIRTYPRHALQNLQNRYRYPNLSNKSEMKDSRWDQKCEEHIHIAGLALLRFGIQFARIRTKIYERKSRPAGFNLHSGPPWLVGNEP</sequence>
<proteinExistence type="predicted"/>